<comment type="caution">
    <text evidence="1">The sequence shown here is derived from an EMBL/GenBank/DDBJ whole genome shotgun (WGS) entry which is preliminary data.</text>
</comment>
<reference evidence="1 2" key="1">
    <citation type="submission" date="2019-03" db="EMBL/GenBank/DDBJ databases">
        <title>Single cell metagenomics reveals metabolic interactions within the superorganism composed of flagellate Streblomastix strix and complex community of Bacteroidetes bacteria on its surface.</title>
        <authorList>
            <person name="Treitli S.C."/>
            <person name="Kolisko M."/>
            <person name="Husnik F."/>
            <person name="Keeling P."/>
            <person name="Hampl V."/>
        </authorList>
    </citation>
    <scope>NUCLEOTIDE SEQUENCE [LARGE SCALE GENOMIC DNA]</scope>
    <source>
        <strain evidence="1">ST1C</strain>
    </source>
</reference>
<evidence type="ECO:0000313" key="1">
    <source>
        <dbReference type="EMBL" id="KAA6376940.1"/>
    </source>
</evidence>
<dbReference type="AlphaFoldDB" id="A0A5J4V3L0"/>
<organism evidence="1 2">
    <name type="scientific">Streblomastix strix</name>
    <dbReference type="NCBI Taxonomy" id="222440"/>
    <lineage>
        <taxon>Eukaryota</taxon>
        <taxon>Metamonada</taxon>
        <taxon>Preaxostyla</taxon>
        <taxon>Oxymonadida</taxon>
        <taxon>Streblomastigidae</taxon>
        <taxon>Streblomastix</taxon>
    </lineage>
</organism>
<accession>A0A5J4V3L0</accession>
<dbReference type="EMBL" id="SNRW01010165">
    <property type="protein sequence ID" value="KAA6376940.1"/>
    <property type="molecule type" value="Genomic_DNA"/>
</dbReference>
<sequence length="243" mass="27544">MPHFFVIILSQNVDLIPFNCRKRSDDPQIISTKLNATNSILLVIYLNLLFECVICLSSFGKFGNYAKDNDLTQKDNGINSIAKYCVASSRIRKQIHRDESGANFKSLAVSQPFSNRALSKSCRNCSNSLGLVPQKRYISVCSQQQPSTLAGYNTIEGSLGTIYQDLSEHLDIQVFVESDRFRILYTFGNALPILEINFTEQMIEGEFDNIVVDIPASVEGYYYEHTLMYLFYGTNPSELEQLR</sequence>
<dbReference type="Proteomes" id="UP000324800">
    <property type="component" value="Unassembled WGS sequence"/>
</dbReference>
<proteinExistence type="predicted"/>
<evidence type="ECO:0000313" key="2">
    <source>
        <dbReference type="Proteomes" id="UP000324800"/>
    </source>
</evidence>
<gene>
    <name evidence="1" type="ORF">EZS28_027534</name>
</gene>
<name>A0A5J4V3L0_9EUKA</name>
<feature type="non-terminal residue" evidence="1">
    <location>
        <position position="243"/>
    </location>
</feature>
<protein>
    <submittedName>
        <fullName evidence="1">Uncharacterized protein</fullName>
    </submittedName>
</protein>